<organism evidence="1 2">
    <name type="scientific">Alkaliphilus hydrothermalis</name>
    <dbReference type="NCBI Taxonomy" id="1482730"/>
    <lineage>
        <taxon>Bacteria</taxon>
        <taxon>Bacillati</taxon>
        <taxon>Bacillota</taxon>
        <taxon>Clostridia</taxon>
        <taxon>Peptostreptococcales</taxon>
        <taxon>Natronincolaceae</taxon>
        <taxon>Alkaliphilus</taxon>
    </lineage>
</organism>
<dbReference type="RefSeq" id="WP_204402806.1">
    <property type="nucleotide sequence ID" value="NZ_JAFBEE010000013.1"/>
</dbReference>
<sequence>MKRVVVELEGNLAFCGINKGYQSLDGSNGLFIETDPKSGLRVWCPEASIKEVYAIDVEE</sequence>
<evidence type="ECO:0000313" key="1">
    <source>
        <dbReference type="EMBL" id="MBM7615505.1"/>
    </source>
</evidence>
<dbReference type="EMBL" id="JAFBEE010000013">
    <property type="protein sequence ID" value="MBM7615505.1"/>
    <property type="molecule type" value="Genomic_DNA"/>
</dbReference>
<keyword evidence="2" id="KW-1185">Reference proteome</keyword>
<dbReference type="Proteomes" id="UP001314796">
    <property type="component" value="Unassembled WGS sequence"/>
</dbReference>
<accession>A0ABS2NRE2</accession>
<name>A0ABS2NRE2_9FIRM</name>
<protein>
    <submittedName>
        <fullName evidence="1">Uncharacterized protein</fullName>
    </submittedName>
</protein>
<proteinExistence type="predicted"/>
<evidence type="ECO:0000313" key="2">
    <source>
        <dbReference type="Proteomes" id="UP001314796"/>
    </source>
</evidence>
<comment type="caution">
    <text evidence="1">The sequence shown here is derived from an EMBL/GenBank/DDBJ whole genome shotgun (WGS) entry which is preliminary data.</text>
</comment>
<gene>
    <name evidence="1" type="ORF">JOC73_002075</name>
</gene>
<reference evidence="1 2" key="1">
    <citation type="submission" date="2021-01" db="EMBL/GenBank/DDBJ databases">
        <title>Genomic Encyclopedia of Type Strains, Phase IV (KMG-IV): sequencing the most valuable type-strain genomes for metagenomic binning, comparative biology and taxonomic classification.</title>
        <authorList>
            <person name="Goeker M."/>
        </authorList>
    </citation>
    <scope>NUCLEOTIDE SEQUENCE [LARGE SCALE GENOMIC DNA]</scope>
    <source>
        <strain evidence="1 2">DSM 25890</strain>
    </source>
</reference>